<organism evidence="5 6">
    <name type="scientific">Candidatus Marimicrobium litorale</name>
    <dbReference type="NCBI Taxonomy" id="2518991"/>
    <lineage>
        <taxon>Bacteria</taxon>
        <taxon>Pseudomonadati</taxon>
        <taxon>Pseudomonadota</taxon>
        <taxon>Gammaproteobacteria</taxon>
        <taxon>Cellvibrionales</taxon>
        <taxon>Halieaceae</taxon>
        <taxon>Marimicrobium</taxon>
    </lineage>
</organism>
<dbReference type="PANTHER" id="PTHR47894:SF1">
    <property type="entry name" value="HTH-TYPE TRANSCRIPTIONAL REGULATOR VQSM"/>
    <property type="match status" value="1"/>
</dbReference>
<reference evidence="5" key="1">
    <citation type="submission" date="2019-02" db="EMBL/GenBank/DDBJ databases">
        <authorList>
            <person name="Li S.-H."/>
        </authorList>
    </citation>
    <scope>NUCLEOTIDE SEQUENCE</scope>
    <source>
        <strain evidence="5">IMCC11814</strain>
    </source>
</reference>
<dbReference type="Pfam" id="PF12625">
    <property type="entry name" value="Arabinose_bd"/>
    <property type="match status" value="1"/>
</dbReference>
<dbReference type="InterPro" id="IPR009057">
    <property type="entry name" value="Homeodomain-like_sf"/>
</dbReference>
<keyword evidence="2" id="KW-0238">DNA-binding</keyword>
<dbReference type="PROSITE" id="PS01124">
    <property type="entry name" value="HTH_ARAC_FAMILY_2"/>
    <property type="match status" value="1"/>
</dbReference>
<dbReference type="EMBL" id="SHNO01000001">
    <property type="protein sequence ID" value="MCX2978904.1"/>
    <property type="molecule type" value="Genomic_DNA"/>
</dbReference>
<accession>A0ABT3TA33</accession>
<evidence type="ECO:0000259" key="4">
    <source>
        <dbReference type="PROSITE" id="PS01124"/>
    </source>
</evidence>
<sequence length="362" mass="39840">MHEVSKKSGTAAAPDRTPTISRLAYRPLFHALKLVGTNPQAFTDATGISHDLTSNFDELVSAVDYYAAWHAAIELTGQPLLGLICGANMHPGNMGALGYCMMNSPLTGDALRLLFRYRHMDNRSIDASLDEDGDDVVVSLKSPLMDPATVAPFMEMMASGYGRMFNQLTDFQVLHKYQYRAVHFAHTPRAEVAVYEKLLRCPVHFEQDACRVILDSGTLYEKVHQADPSVFDTLIHTISEATQFRPGQTTVAPGTDLIGAVHGYLHQHISAGLPESRAVAAALAMSLSTFKRRLQAHGLTYRELCRQFRIRQAQRLINANALSVSEVAFMLGFSSASAFSRAFKQWTGQAPTDYLSGELKTG</sequence>
<evidence type="ECO:0000313" key="6">
    <source>
        <dbReference type="Proteomes" id="UP001143304"/>
    </source>
</evidence>
<dbReference type="PROSITE" id="PS00041">
    <property type="entry name" value="HTH_ARAC_FAMILY_1"/>
    <property type="match status" value="1"/>
</dbReference>
<evidence type="ECO:0000256" key="2">
    <source>
        <dbReference type="ARBA" id="ARBA00023125"/>
    </source>
</evidence>
<dbReference type="RefSeq" id="WP_279250601.1">
    <property type="nucleotide sequence ID" value="NZ_SHNO01000001.1"/>
</dbReference>
<dbReference type="InterPro" id="IPR032687">
    <property type="entry name" value="AraC-type_N"/>
</dbReference>
<dbReference type="InterPro" id="IPR018060">
    <property type="entry name" value="HTH_AraC"/>
</dbReference>
<proteinExistence type="predicted"/>
<dbReference type="PANTHER" id="PTHR47894">
    <property type="entry name" value="HTH-TYPE TRANSCRIPTIONAL REGULATOR GADX"/>
    <property type="match status" value="1"/>
</dbReference>
<keyword evidence="1" id="KW-0805">Transcription regulation</keyword>
<dbReference type="PRINTS" id="PR00032">
    <property type="entry name" value="HTHARAC"/>
</dbReference>
<dbReference type="Pfam" id="PF12833">
    <property type="entry name" value="HTH_18"/>
    <property type="match status" value="1"/>
</dbReference>
<comment type="caution">
    <text evidence="5">The sequence shown here is derived from an EMBL/GenBank/DDBJ whole genome shotgun (WGS) entry which is preliminary data.</text>
</comment>
<dbReference type="SMART" id="SM00342">
    <property type="entry name" value="HTH_ARAC"/>
    <property type="match status" value="1"/>
</dbReference>
<dbReference type="Gene3D" id="1.10.10.60">
    <property type="entry name" value="Homeodomain-like"/>
    <property type="match status" value="1"/>
</dbReference>
<keyword evidence="6" id="KW-1185">Reference proteome</keyword>
<dbReference type="Proteomes" id="UP001143304">
    <property type="component" value="Unassembled WGS sequence"/>
</dbReference>
<protein>
    <submittedName>
        <fullName evidence="5">AraC family transcriptional regulator</fullName>
    </submittedName>
</protein>
<feature type="domain" description="HTH araC/xylS-type" evidence="4">
    <location>
        <begin position="259"/>
        <end position="357"/>
    </location>
</feature>
<evidence type="ECO:0000256" key="1">
    <source>
        <dbReference type="ARBA" id="ARBA00023015"/>
    </source>
</evidence>
<dbReference type="InterPro" id="IPR018062">
    <property type="entry name" value="HTH_AraC-typ_CS"/>
</dbReference>
<name>A0ABT3TA33_9GAMM</name>
<keyword evidence="3" id="KW-0804">Transcription</keyword>
<evidence type="ECO:0000313" key="5">
    <source>
        <dbReference type="EMBL" id="MCX2978904.1"/>
    </source>
</evidence>
<evidence type="ECO:0000256" key="3">
    <source>
        <dbReference type="ARBA" id="ARBA00023163"/>
    </source>
</evidence>
<dbReference type="InterPro" id="IPR020449">
    <property type="entry name" value="Tscrpt_reg_AraC-type_HTH"/>
</dbReference>
<gene>
    <name evidence="5" type="ORF">EYC82_16250</name>
</gene>
<dbReference type="SUPFAM" id="SSF46689">
    <property type="entry name" value="Homeodomain-like"/>
    <property type="match status" value="1"/>
</dbReference>